<dbReference type="GO" id="GO:0009279">
    <property type="term" value="C:cell outer membrane"/>
    <property type="evidence" value="ECO:0007669"/>
    <property type="project" value="UniProtKB-SubCell"/>
</dbReference>
<dbReference type="EMBL" id="VZDO01000007">
    <property type="protein sequence ID" value="KAB0679914.1"/>
    <property type="molecule type" value="Genomic_DNA"/>
</dbReference>
<dbReference type="GO" id="GO:0006811">
    <property type="term" value="P:monoatomic ion transport"/>
    <property type="evidence" value="ECO:0007669"/>
    <property type="project" value="UniProtKB-KW"/>
</dbReference>
<dbReference type="RefSeq" id="WP_150969605.1">
    <property type="nucleotide sequence ID" value="NZ_VZDO01000007.1"/>
</dbReference>
<accession>A0A7V7PPJ3</accession>
<evidence type="ECO:0000256" key="7">
    <source>
        <dbReference type="ARBA" id="ARBA00023114"/>
    </source>
</evidence>
<reference evidence="11 12" key="1">
    <citation type="submission" date="2019-09" db="EMBL/GenBank/DDBJ databases">
        <title>YIM 132180 draft genome.</title>
        <authorList>
            <person name="Zhang K."/>
        </authorList>
    </citation>
    <scope>NUCLEOTIDE SEQUENCE [LARGE SCALE GENOMIC DNA]</scope>
    <source>
        <strain evidence="11 12">YIM 132180</strain>
    </source>
</reference>
<evidence type="ECO:0000256" key="1">
    <source>
        <dbReference type="ARBA" id="ARBA00009521"/>
    </source>
</evidence>
<comment type="domain">
    <text evidence="10">Consists of 16-stranded beta-barrel sheets, with large surface-exposed loops, that form a transmembrane pore at the center of each barrel. The pore is partially ocluded by a peptide loop that folds into the pore lumen.</text>
</comment>
<evidence type="ECO:0000256" key="10">
    <source>
        <dbReference type="RuleBase" id="RU364005"/>
    </source>
</evidence>
<gene>
    <name evidence="11" type="ORF">F6X38_10075</name>
</gene>
<feature type="chain" id="PRO_5031590318" description="Porin" evidence="10">
    <location>
        <begin position="23"/>
        <end position="440"/>
    </location>
</feature>
<sequence>MNIKGLLLGSAAAFVAVTGAKAADAPVTMVEPEPVEYVRVCDVYGTGFFYIPGTETCLKIGGYVRMRVNAAGDLGGVADNFNGDNGVRSPDLDDNDREYNVTTQTRARLDVDAREETELGTLRAFMRLQATNTGGGSNQGYGTSNNDVGIDQAIIQLGGLTVGKIDSLFAENDGLYTDNDWSVGDISNNQVRYTFATNGFTIAGSIEDDGDGDGVPDGVVQVGYQFAYGSAYVSAVYDEDAVSPNLSYLDNLNLGTFVDPVTGAVLPLTDARDPFYDGNSNGKRDNGAFVIKAGVELKDLITVGGSLKIEGHYATDPSEYASLAPGGYLVSNGTSGSIDAVDNPSFASIPEEWQIGAGYQQSFGKFTGYLSGIYGRSFDIAYANGANEHADIWGAAGSVGYAITTNLTTLGEVSYRKVDLAGGLDDVDQWKGFLELKRAF</sequence>
<proteinExistence type="inferred from homology"/>
<comment type="subcellular location">
    <subcellularLocation>
        <location evidence="10">Cell outer membrane</location>
        <topology evidence="10">Multi-pass membrane protein</topology>
    </subcellularLocation>
</comment>
<keyword evidence="12" id="KW-1185">Reference proteome</keyword>
<evidence type="ECO:0000256" key="3">
    <source>
        <dbReference type="ARBA" id="ARBA00022452"/>
    </source>
</evidence>
<comment type="similarity">
    <text evidence="1 10">Belongs to the alphaproteobacteria porin family.</text>
</comment>
<dbReference type="Pfam" id="PF02530">
    <property type="entry name" value="Porin_2"/>
    <property type="match status" value="1"/>
</dbReference>
<keyword evidence="3 10" id="KW-1134">Transmembrane beta strand</keyword>
<evidence type="ECO:0000256" key="4">
    <source>
        <dbReference type="ARBA" id="ARBA00022692"/>
    </source>
</evidence>
<keyword evidence="8 10" id="KW-0472">Membrane</keyword>
<organism evidence="11 12">
    <name type="scientific">Plantimonas leprariae</name>
    <dbReference type="NCBI Taxonomy" id="2615207"/>
    <lineage>
        <taxon>Bacteria</taxon>
        <taxon>Pseudomonadati</taxon>
        <taxon>Pseudomonadota</taxon>
        <taxon>Alphaproteobacteria</taxon>
        <taxon>Hyphomicrobiales</taxon>
        <taxon>Aurantimonadaceae</taxon>
        <taxon>Plantimonas</taxon>
    </lineage>
</organism>
<feature type="signal peptide" evidence="10">
    <location>
        <begin position="1"/>
        <end position="22"/>
    </location>
</feature>
<keyword evidence="4 10" id="KW-0812">Transmembrane</keyword>
<dbReference type="AlphaFoldDB" id="A0A7V7PPJ3"/>
<dbReference type="SUPFAM" id="SSF56935">
    <property type="entry name" value="Porins"/>
    <property type="match status" value="1"/>
</dbReference>
<dbReference type="Proteomes" id="UP000432089">
    <property type="component" value="Unassembled WGS sequence"/>
</dbReference>
<dbReference type="GO" id="GO:0015288">
    <property type="term" value="F:porin activity"/>
    <property type="evidence" value="ECO:0007669"/>
    <property type="project" value="UniProtKB-KW"/>
</dbReference>
<keyword evidence="5 10" id="KW-0732">Signal</keyword>
<dbReference type="GO" id="GO:0046930">
    <property type="term" value="C:pore complex"/>
    <property type="evidence" value="ECO:0007669"/>
    <property type="project" value="UniProtKB-KW"/>
</dbReference>
<evidence type="ECO:0000256" key="5">
    <source>
        <dbReference type="ARBA" id="ARBA00022729"/>
    </source>
</evidence>
<protein>
    <recommendedName>
        <fullName evidence="10">Porin</fullName>
    </recommendedName>
</protein>
<evidence type="ECO:0000256" key="6">
    <source>
        <dbReference type="ARBA" id="ARBA00023065"/>
    </source>
</evidence>
<evidence type="ECO:0000313" key="11">
    <source>
        <dbReference type="EMBL" id="KAB0679914.1"/>
    </source>
</evidence>
<keyword evidence="2 10" id="KW-0813">Transport</keyword>
<name>A0A7V7PPJ3_9HYPH</name>
<comment type="caution">
    <text evidence="11">The sequence shown here is derived from an EMBL/GenBank/DDBJ whole genome shotgun (WGS) entry which is preliminary data.</text>
</comment>
<comment type="function">
    <text evidence="10">Forms passive diffusion pores that allow small molecular weight hydrophilic materials across the outer membrane.</text>
</comment>
<evidence type="ECO:0000256" key="8">
    <source>
        <dbReference type="ARBA" id="ARBA00023136"/>
    </source>
</evidence>
<evidence type="ECO:0000256" key="2">
    <source>
        <dbReference type="ARBA" id="ARBA00022448"/>
    </source>
</evidence>
<evidence type="ECO:0000313" key="12">
    <source>
        <dbReference type="Proteomes" id="UP000432089"/>
    </source>
</evidence>
<keyword evidence="6 10" id="KW-0406">Ion transport</keyword>
<keyword evidence="9 10" id="KW-0998">Cell outer membrane</keyword>
<dbReference type="InterPro" id="IPR003684">
    <property type="entry name" value="Porin_alphabac"/>
</dbReference>
<evidence type="ECO:0000256" key="9">
    <source>
        <dbReference type="ARBA" id="ARBA00023237"/>
    </source>
</evidence>
<keyword evidence="7 10" id="KW-0626">Porin</keyword>